<dbReference type="GO" id="GO:0005506">
    <property type="term" value="F:iron ion binding"/>
    <property type="evidence" value="ECO:0007669"/>
    <property type="project" value="InterPro"/>
</dbReference>
<feature type="chain" id="PRO_5020194990" description="Cytochrome P450" evidence="2">
    <location>
        <begin position="29"/>
        <end position="112"/>
    </location>
</feature>
<dbReference type="EMBL" id="ML179111">
    <property type="protein sequence ID" value="THU99933.1"/>
    <property type="molecule type" value="Genomic_DNA"/>
</dbReference>
<keyword evidence="1" id="KW-0812">Transmembrane</keyword>
<name>A0A4S8MD54_DENBC</name>
<dbReference type="InterPro" id="IPR001128">
    <property type="entry name" value="Cyt_P450"/>
</dbReference>
<gene>
    <name evidence="3" type="ORF">K435DRAFT_855181</name>
</gene>
<keyword evidence="1" id="KW-0472">Membrane</keyword>
<evidence type="ECO:0000313" key="4">
    <source>
        <dbReference type="Proteomes" id="UP000297245"/>
    </source>
</evidence>
<feature type="signal peptide" evidence="2">
    <location>
        <begin position="1"/>
        <end position="28"/>
    </location>
</feature>
<sequence length="112" mass="12348">MNKRLTFSRRAITLLLAVLAVLLKPSMANETAVPSVATGGLERFNLDRLFGMSQEVEFLVHYYLAGADTTVILLLACLPALVCDPEVQTRVQAEIDKEVGSSRLPDFQDKLL</sequence>
<keyword evidence="1" id="KW-1133">Transmembrane helix</keyword>
<evidence type="ECO:0000313" key="3">
    <source>
        <dbReference type="EMBL" id="THU99933.1"/>
    </source>
</evidence>
<keyword evidence="2" id="KW-0732">Signal</keyword>
<evidence type="ECO:0008006" key="5">
    <source>
        <dbReference type="Google" id="ProtNLM"/>
    </source>
</evidence>
<reference evidence="3 4" key="1">
    <citation type="journal article" date="2019" name="Nat. Ecol. Evol.">
        <title>Megaphylogeny resolves global patterns of mushroom evolution.</title>
        <authorList>
            <person name="Varga T."/>
            <person name="Krizsan K."/>
            <person name="Foldi C."/>
            <person name="Dima B."/>
            <person name="Sanchez-Garcia M."/>
            <person name="Sanchez-Ramirez S."/>
            <person name="Szollosi G.J."/>
            <person name="Szarkandi J.G."/>
            <person name="Papp V."/>
            <person name="Albert L."/>
            <person name="Andreopoulos W."/>
            <person name="Angelini C."/>
            <person name="Antonin V."/>
            <person name="Barry K.W."/>
            <person name="Bougher N.L."/>
            <person name="Buchanan P."/>
            <person name="Buyck B."/>
            <person name="Bense V."/>
            <person name="Catcheside P."/>
            <person name="Chovatia M."/>
            <person name="Cooper J."/>
            <person name="Damon W."/>
            <person name="Desjardin D."/>
            <person name="Finy P."/>
            <person name="Geml J."/>
            <person name="Haridas S."/>
            <person name="Hughes K."/>
            <person name="Justo A."/>
            <person name="Karasinski D."/>
            <person name="Kautmanova I."/>
            <person name="Kiss B."/>
            <person name="Kocsube S."/>
            <person name="Kotiranta H."/>
            <person name="LaButti K.M."/>
            <person name="Lechner B.E."/>
            <person name="Liimatainen K."/>
            <person name="Lipzen A."/>
            <person name="Lukacs Z."/>
            <person name="Mihaltcheva S."/>
            <person name="Morgado L.N."/>
            <person name="Niskanen T."/>
            <person name="Noordeloos M.E."/>
            <person name="Ohm R.A."/>
            <person name="Ortiz-Santana B."/>
            <person name="Ovrebo C."/>
            <person name="Racz N."/>
            <person name="Riley R."/>
            <person name="Savchenko A."/>
            <person name="Shiryaev A."/>
            <person name="Soop K."/>
            <person name="Spirin V."/>
            <person name="Szebenyi C."/>
            <person name="Tomsovsky M."/>
            <person name="Tulloss R.E."/>
            <person name="Uehling J."/>
            <person name="Grigoriev I.V."/>
            <person name="Vagvolgyi C."/>
            <person name="Papp T."/>
            <person name="Martin F.M."/>
            <person name="Miettinen O."/>
            <person name="Hibbett D.S."/>
            <person name="Nagy L.G."/>
        </authorList>
    </citation>
    <scope>NUCLEOTIDE SEQUENCE [LARGE SCALE GENOMIC DNA]</scope>
    <source>
        <strain evidence="3 4">CBS 962.96</strain>
    </source>
</reference>
<proteinExistence type="predicted"/>
<dbReference type="SUPFAM" id="SSF48264">
    <property type="entry name" value="Cytochrome P450"/>
    <property type="match status" value="1"/>
</dbReference>
<organism evidence="3 4">
    <name type="scientific">Dendrothele bispora (strain CBS 962.96)</name>
    <dbReference type="NCBI Taxonomy" id="1314807"/>
    <lineage>
        <taxon>Eukaryota</taxon>
        <taxon>Fungi</taxon>
        <taxon>Dikarya</taxon>
        <taxon>Basidiomycota</taxon>
        <taxon>Agaricomycotina</taxon>
        <taxon>Agaricomycetes</taxon>
        <taxon>Agaricomycetidae</taxon>
        <taxon>Agaricales</taxon>
        <taxon>Agaricales incertae sedis</taxon>
        <taxon>Dendrothele</taxon>
    </lineage>
</organism>
<dbReference type="OrthoDB" id="2789670at2759"/>
<keyword evidence="4" id="KW-1185">Reference proteome</keyword>
<evidence type="ECO:0000256" key="1">
    <source>
        <dbReference type="SAM" id="Phobius"/>
    </source>
</evidence>
<dbReference type="GO" id="GO:0004497">
    <property type="term" value="F:monooxygenase activity"/>
    <property type="evidence" value="ECO:0007669"/>
    <property type="project" value="InterPro"/>
</dbReference>
<feature type="transmembrane region" description="Helical" evidence="1">
    <location>
        <begin position="60"/>
        <end position="82"/>
    </location>
</feature>
<dbReference type="Proteomes" id="UP000297245">
    <property type="component" value="Unassembled WGS sequence"/>
</dbReference>
<dbReference type="GO" id="GO:0016705">
    <property type="term" value="F:oxidoreductase activity, acting on paired donors, with incorporation or reduction of molecular oxygen"/>
    <property type="evidence" value="ECO:0007669"/>
    <property type="project" value="InterPro"/>
</dbReference>
<dbReference type="AlphaFoldDB" id="A0A4S8MD54"/>
<evidence type="ECO:0000256" key="2">
    <source>
        <dbReference type="SAM" id="SignalP"/>
    </source>
</evidence>
<dbReference type="Pfam" id="PF00067">
    <property type="entry name" value="p450"/>
    <property type="match status" value="1"/>
</dbReference>
<accession>A0A4S8MD54</accession>
<dbReference type="GO" id="GO:0020037">
    <property type="term" value="F:heme binding"/>
    <property type="evidence" value="ECO:0007669"/>
    <property type="project" value="InterPro"/>
</dbReference>
<protein>
    <recommendedName>
        <fullName evidence="5">Cytochrome P450</fullName>
    </recommendedName>
</protein>
<dbReference type="Gene3D" id="1.10.630.10">
    <property type="entry name" value="Cytochrome P450"/>
    <property type="match status" value="1"/>
</dbReference>
<dbReference type="InterPro" id="IPR036396">
    <property type="entry name" value="Cyt_P450_sf"/>
</dbReference>